<reference evidence="2 3" key="1">
    <citation type="journal article" date="2023" name="Plants (Basel)">
        <title>Bridging the Gap: Combining Genomics and Transcriptomics Approaches to Understand Stylosanthes scabra, an Orphan Legume from the Brazilian Caatinga.</title>
        <authorList>
            <person name="Ferreira-Neto J.R.C."/>
            <person name="da Silva M.D."/>
            <person name="Binneck E."/>
            <person name="de Melo N.F."/>
            <person name="da Silva R.H."/>
            <person name="de Melo A.L.T.M."/>
            <person name="Pandolfi V."/>
            <person name="Bustamante F.O."/>
            <person name="Brasileiro-Vidal A.C."/>
            <person name="Benko-Iseppon A.M."/>
        </authorList>
    </citation>
    <scope>NUCLEOTIDE SEQUENCE [LARGE SCALE GENOMIC DNA]</scope>
    <source>
        <tissue evidence="2">Leaves</tissue>
    </source>
</reference>
<evidence type="ECO:0000256" key="1">
    <source>
        <dbReference type="SAM" id="MobiDB-lite"/>
    </source>
</evidence>
<feature type="region of interest" description="Disordered" evidence="1">
    <location>
        <begin position="625"/>
        <end position="657"/>
    </location>
</feature>
<gene>
    <name evidence="2" type="ORF">PIB30_014927</name>
</gene>
<feature type="region of interest" description="Disordered" evidence="1">
    <location>
        <begin position="154"/>
        <end position="189"/>
    </location>
</feature>
<dbReference type="SUPFAM" id="SSF54001">
    <property type="entry name" value="Cysteine proteinases"/>
    <property type="match status" value="1"/>
</dbReference>
<name>A0ABU6V7R9_9FABA</name>
<evidence type="ECO:0000313" key="2">
    <source>
        <dbReference type="EMBL" id="MED6168805.1"/>
    </source>
</evidence>
<feature type="compositionally biased region" description="Polar residues" evidence="1">
    <location>
        <begin position="633"/>
        <end position="657"/>
    </location>
</feature>
<evidence type="ECO:0000313" key="3">
    <source>
        <dbReference type="Proteomes" id="UP001341840"/>
    </source>
</evidence>
<proteinExistence type="predicted"/>
<dbReference type="Gene3D" id="3.40.395.10">
    <property type="entry name" value="Adenoviral Proteinase, Chain A"/>
    <property type="match status" value="1"/>
</dbReference>
<comment type="caution">
    <text evidence="2">The sequence shown here is derived from an EMBL/GenBank/DDBJ whole genome shotgun (WGS) entry which is preliminary data.</text>
</comment>
<sequence length="770" mass="85551">MRGNVSSPDTFAWNIKRCELLFILRWSFTLLSTYTTIFKHILRKDFIESSKSCFASGLSQPAELFTSQRLKANEFLVDAKVATLLFSNVEEQNVSTLGDKIPAQPASSSAVCSSQQILNAARKPTVVETDSPGVVAQDSEEENREVPLTAPPIMGRRLFHSPTPRMHGSAPSKRGRGASGSRPSRGNPRMLRFRATYHMDFNRAETCLFKFIFTAGLPENEVLVRMLQYGLSRRELSTLAPGQIIDGKVVQMVATRNAYSIQHLRNPFFWCLPPTFADDVSKGFDVDILAGTYLPFWIKPTRFVNRIFIPIEDIFMHWYCMVVDFGDKAVYHLDSYPDAGMIPSREGLMREILVKIFQVMTCERYGPFCVYTPKDLADWPIRRGQGIPNYNTSDSSAAWVISWLHPLGNFNGFDISGVLDDSTIRGKTAISLAGGPFNAIGDMVISWAEQWQKDFHKRVDTKLNNLPTFEFCIWCVHGRRRNVDQTVRQESECHRDSHLNGVSNEATPKEASVKDEQASWHDELNRNLWSIAVAVQTIASCMHTQGANVQPSHAAYVDHINPLGLGKRGEVEVNGGNTKKRQRSTMVAQGATPSATRRKLYNGTPCKVLDDLNMTLTMPIAIPDDDDLPVSAPNASTHDPSKTMQPNNDSRSDTITSGPLKYRALTTIHLKQVENEAPAARIVPENELPSPDVNTLISTHGQHFTSLGVTSLLGPGLVGIGDGRNPNNGATLLGLQSGGSWRPVEAQLGITPVVWWGYRTPTTYKVSNTQ</sequence>
<feature type="compositionally biased region" description="Low complexity" evidence="1">
    <location>
        <begin position="179"/>
        <end position="189"/>
    </location>
</feature>
<dbReference type="Proteomes" id="UP001341840">
    <property type="component" value="Unassembled WGS sequence"/>
</dbReference>
<protein>
    <recommendedName>
        <fullName evidence="4">Ubiquitin-like protease family profile domain-containing protein</fullName>
    </recommendedName>
</protein>
<dbReference type="EMBL" id="JASCZI010151075">
    <property type="protein sequence ID" value="MED6168805.1"/>
    <property type="molecule type" value="Genomic_DNA"/>
</dbReference>
<accession>A0ABU6V7R9</accession>
<organism evidence="2 3">
    <name type="scientific">Stylosanthes scabra</name>
    <dbReference type="NCBI Taxonomy" id="79078"/>
    <lineage>
        <taxon>Eukaryota</taxon>
        <taxon>Viridiplantae</taxon>
        <taxon>Streptophyta</taxon>
        <taxon>Embryophyta</taxon>
        <taxon>Tracheophyta</taxon>
        <taxon>Spermatophyta</taxon>
        <taxon>Magnoliopsida</taxon>
        <taxon>eudicotyledons</taxon>
        <taxon>Gunneridae</taxon>
        <taxon>Pentapetalae</taxon>
        <taxon>rosids</taxon>
        <taxon>fabids</taxon>
        <taxon>Fabales</taxon>
        <taxon>Fabaceae</taxon>
        <taxon>Papilionoideae</taxon>
        <taxon>50 kb inversion clade</taxon>
        <taxon>dalbergioids sensu lato</taxon>
        <taxon>Dalbergieae</taxon>
        <taxon>Pterocarpus clade</taxon>
        <taxon>Stylosanthes</taxon>
    </lineage>
</organism>
<evidence type="ECO:0008006" key="4">
    <source>
        <dbReference type="Google" id="ProtNLM"/>
    </source>
</evidence>
<dbReference type="InterPro" id="IPR038765">
    <property type="entry name" value="Papain-like_cys_pep_sf"/>
</dbReference>
<keyword evidence="3" id="KW-1185">Reference proteome</keyword>